<organism evidence="8 9">
    <name type="scientific">Parnassius apollo</name>
    <name type="common">Apollo butterfly</name>
    <name type="synonym">Papilio apollo</name>
    <dbReference type="NCBI Taxonomy" id="110799"/>
    <lineage>
        <taxon>Eukaryota</taxon>
        <taxon>Metazoa</taxon>
        <taxon>Ecdysozoa</taxon>
        <taxon>Arthropoda</taxon>
        <taxon>Hexapoda</taxon>
        <taxon>Insecta</taxon>
        <taxon>Pterygota</taxon>
        <taxon>Neoptera</taxon>
        <taxon>Endopterygota</taxon>
        <taxon>Lepidoptera</taxon>
        <taxon>Glossata</taxon>
        <taxon>Ditrysia</taxon>
        <taxon>Papilionoidea</taxon>
        <taxon>Papilionidae</taxon>
        <taxon>Parnassiinae</taxon>
        <taxon>Parnassini</taxon>
        <taxon>Parnassius</taxon>
        <taxon>Parnassius</taxon>
    </lineage>
</organism>
<dbReference type="EMBL" id="CAJQZP010001624">
    <property type="protein sequence ID" value="CAG5057391.1"/>
    <property type="molecule type" value="Genomic_DNA"/>
</dbReference>
<feature type="compositionally biased region" description="Polar residues" evidence="6">
    <location>
        <begin position="229"/>
        <end position="270"/>
    </location>
</feature>
<evidence type="ECO:0000256" key="6">
    <source>
        <dbReference type="SAM" id="MobiDB-lite"/>
    </source>
</evidence>
<feature type="domain" description="C2H2-type" evidence="7">
    <location>
        <begin position="575"/>
        <end position="602"/>
    </location>
</feature>
<sequence length="626" mass="72871">MILNSPQKSVSKETARFEKKVNFVVDVVGVKLESESNTDDEIETHETSEKQTEENHTEIFESIKLQLNKDLNDLLTGGANVCDKRKLSTESDTENKKKPRLADEDTSPQLTSKCKEDSQTSLQLIPEPQSTLQQNACTSSVCTISTQTENIERLKKVNVDNLILSVNSFNASVTNRLDSLRKKQMNVESSYQYQQKHKEQRLVNSTDNINSEPTINPEDKDTMKEDNHSSSYSADEQPSLSSDIPQKEQLNAESCPPNQKDQKCISQKPNVLQPASRLRKVSRIANARKPRRLRKRPKKRKKEPEKNKISEASGYALIRKNSLNLITNSTICVFQWNKSWYRCFICQEAYPELNALRQHSEEHTLQEIEEKIIAQQNRMVKVDVSQIICKLCKKQLQDLPDLRKHLTEAHKIRFEIEDDLLVPFKIDAQSLQCQLCSKPFDSFRLLNMHMNKHYQNHVCHICGATFSTLVFLNLHKTRSHRSWLCKECDVVFVSKADKKRHDVSVHKVKFERKLRFPCQHCGERFFQENYRAQHLVEKHGMQKPEYKCEFCGKVFITRSLCNNHVKNVHQKKKNHQCDICRQLFYTRSDVARHRVTHTKEKNFSCESCNSLFATKDSLRRHMKRTH</sequence>
<feature type="domain" description="C2H2-type" evidence="7">
    <location>
        <begin position="516"/>
        <end position="544"/>
    </location>
</feature>
<feature type="compositionally biased region" description="Basic residues" evidence="6">
    <location>
        <begin position="277"/>
        <end position="301"/>
    </location>
</feature>
<dbReference type="GO" id="GO:0008270">
    <property type="term" value="F:zinc ion binding"/>
    <property type="evidence" value="ECO:0007669"/>
    <property type="project" value="UniProtKB-KW"/>
</dbReference>
<feature type="domain" description="C2H2-type" evidence="7">
    <location>
        <begin position="341"/>
        <end position="368"/>
    </location>
</feature>
<evidence type="ECO:0000313" key="8">
    <source>
        <dbReference type="EMBL" id="CAG5057391.1"/>
    </source>
</evidence>
<evidence type="ECO:0000256" key="1">
    <source>
        <dbReference type="ARBA" id="ARBA00022723"/>
    </source>
</evidence>
<gene>
    <name evidence="8" type="ORF">PAPOLLO_LOCUS27162</name>
</gene>
<dbReference type="PANTHER" id="PTHR24379:SF127">
    <property type="entry name" value="BLOODY FINGERS-RELATED"/>
    <property type="match status" value="1"/>
</dbReference>
<dbReference type="AlphaFoldDB" id="A0A8S3Y9L5"/>
<feature type="compositionally biased region" description="Polar residues" evidence="6">
    <location>
        <begin position="202"/>
        <end position="214"/>
    </location>
</feature>
<evidence type="ECO:0000256" key="2">
    <source>
        <dbReference type="ARBA" id="ARBA00022737"/>
    </source>
</evidence>
<accession>A0A8S3Y9L5</accession>
<keyword evidence="3 5" id="KW-0863">Zinc-finger</keyword>
<dbReference type="Proteomes" id="UP000691718">
    <property type="component" value="Unassembled WGS sequence"/>
</dbReference>
<feature type="region of interest" description="Disordered" evidence="6">
    <location>
        <begin position="188"/>
        <end position="308"/>
    </location>
</feature>
<feature type="region of interest" description="Disordered" evidence="6">
    <location>
        <begin position="34"/>
        <end position="56"/>
    </location>
</feature>
<feature type="domain" description="C2H2-type" evidence="7">
    <location>
        <begin position="603"/>
        <end position="626"/>
    </location>
</feature>
<evidence type="ECO:0000256" key="5">
    <source>
        <dbReference type="PROSITE-ProRule" id="PRU00042"/>
    </source>
</evidence>
<evidence type="ECO:0000259" key="7">
    <source>
        <dbReference type="PROSITE" id="PS50157"/>
    </source>
</evidence>
<dbReference type="PROSITE" id="PS00028">
    <property type="entry name" value="ZINC_FINGER_C2H2_1"/>
    <property type="match status" value="9"/>
</dbReference>
<keyword evidence="4" id="KW-0862">Zinc</keyword>
<dbReference type="GO" id="GO:0005634">
    <property type="term" value="C:nucleus"/>
    <property type="evidence" value="ECO:0007669"/>
    <property type="project" value="TreeGrafter"/>
</dbReference>
<dbReference type="Pfam" id="PF00096">
    <property type="entry name" value="zf-C2H2"/>
    <property type="match status" value="2"/>
</dbReference>
<evidence type="ECO:0000313" key="9">
    <source>
        <dbReference type="Proteomes" id="UP000691718"/>
    </source>
</evidence>
<dbReference type="OrthoDB" id="3838338at2759"/>
<dbReference type="SMART" id="SM00355">
    <property type="entry name" value="ZnF_C2H2"/>
    <property type="match status" value="9"/>
</dbReference>
<keyword evidence="1" id="KW-0479">Metal-binding</keyword>
<keyword evidence="2" id="KW-0677">Repeat</keyword>
<feature type="compositionally biased region" description="Basic and acidic residues" evidence="6">
    <location>
        <begin position="44"/>
        <end position="56"/>
    </location>
</feature>
<dbReference type="GO" id="GO:0000977">
    <property type="term" value="F:RNA polymerase II transcription regulatory region sequence-specific DNA binding"/>
    <property type="evidence" value="ECO:0007669"/>
    <property type="project" value="TreeGrafter"/>
</dbReference>
<feature type="compositionally biased region" description="Basic and acidic residues" evidence="6">
    <location>
        <begin position="86"/>
        <end position="103"/>
    </location>
</feature>
<keyword evidence="9" id="KW-1185">Reference proteome</keyword>
<comment type="caution">
    <text evidence="8">The sequence shown here is derived from an EMBL/GenBank/DDBJ whole genome shotgun (WGS) entry which is preliminary data.</text>
</comment>
<feature type="domain" description="C2H2-type" evidence="7">
    <location>
        <begin position="546"/>
        <end position="574"/>
    </location>
</feature>
<name>A0A8S3Y9L5_PARAO</name>
<reference evidence="8" key="1">
    <citation type="submission" date="2021-04" db="EMBL/GenBank/DDBJ databases">
        <authorList>
            <person name="Tunstrom K."/>
        </authorList>
    </citation>
    <scope>NUCLEOTIDE SEQUENCE</scope>
</reference>
<protein>
    <submittedName>
        <fullName evidence="8">(apollo) hypothetical protein</fullName>
    </submittedName>
</protein>
<feature type="compositionally biased region" description="Basic and acidic residues" evidence="6">
    <location>
        <begin position="217"/>
        <end position="228"/>
    </location>
</feature>
<feature type="region of interest" description="Disordered" evidence="6">
    <location>
        <begin position="86"/>
        <end position="112"/>
    </location>
</feature>
<dbReference type="PANTHER" id="PTHR24379">
    <property type="entry name" value="KRAB AND ZINC FINGER DOMAIN-CONTAINING"/>
    <property type="match status" value="1"/>
</dbReference>
<evidence type="ECO:0000256" key="3">
    <source>
        <dbReference type="ARBA" id="ARBA00022771"/>
    </source>
</evidence>
<dbReference type="PROSITE" id="PS50157">
    <property type="entry name" value="ZINC_FINGER_C2H2_2"/>
    <property type="match status" value="5"/>
</dbReference>
<evidence type="ECO:0000256" key="4">
    <source>
        <dbReference type="ARBA" id="ARBA00022833"/>
    </source>
</evidence>
<proteinExistence type="predicted"/>
<dbReference type="GO" id="GO:0000981">
    <property type="term" value="F:DNA-binding transcription factor activity, RNA polymerase II-specific"/>
    <property type="evidence" value="ECO:0007669"/>
    <property type="project" value="TreeGrafter"/>
</dbReference>
<dbReference type="InterPro" id="IPR013087">
    <property type="entry name" value="Znf_C2H2_type"/>
</dbReference>
<dbReference type="Pfam" id="PF13912">
    <property type="entry name" value="zf-C2H2_6"/>
    <property type="match status" value="1"/>
</dbReference>